<dbReference type="Pfam" id="PF00440">
    <property type="entry name" value="TetR_N"/>
    <property type="match status" value="1"/>
</dbReference>
<evidence type="ECO:0000256" key="2">
    <source>
        <dbReference type="ARBA" id="ARBA00023125"/>
    </source>
</evidence>
<dbReference type="GO" id="GO:0000976">
    <property type="term" value="F:transcription cis-regulatory region binding"/>
    <property type="evidence" value="ECO:0007669"/>
    <property type="project" value="TreeGrafter"/>
</dbReference>
<dbReference type="SUPFAM" id="SSF46689">
    <property type="entry name" value="Homeodomain-like"/>
    <property type="match status" value="1"/>
</dbReference>
<evidence type="ECO:0000256" key="4">
    <source>
        <dbReference type="PROSITE-ProRule" id="PRU00335"/>
    </source>
</evidence>
<dbReference type="InterPro" id="IPR003012">
    <property type="entry name" value="Tet_transcr_reg_TetR"/>
</dbReference>
<feature type="domain" description="HTH tetR-type" evidence="6">
    <location>
        <begin position="45"/>
        <end position="105"/>
    </location>
</feature>
<organism evidence="7 8">
    <name type="scientific">Parafrankia soli</name>
    <dbReference type="NCBI Taxonomy" id="2599596"/>
    <lineage>
        <taxon>Bacteria</taxon>
        <taxon>Bacillati</taxon>
        <taxon>Actinomycetota</taxon>
        <taxon>Actinomycetes</taxon>
        <taxon>Frankiales</taxon>
        <taxon>Frankiaceae</taxon>
        <taxon>Parafrankia</taxon>
    </lineage>
</organism>
<dbReference type="PROSITE" id="PS50977">
    <property type="entry name" value="HTH_TETR_2"/>
    <property type="match status" value="1"/>
</dbReference>
<keyword evidence="2 4" id="KW-0238">DNA-binding</keyword>
<evidence type="ECO:0000313" key="8">
    <source>
        <dbReference type="Proteomes" id="UP000179769"/>
    </source>
</evidence>
<keyword evidence="8" id="KW-1185">Reference proteome</keyword>
<dbReference type="PRINTS" id="PR00400">
    <property type="entry name" value="TETREPRESSOR"/>
</dbReference>
<feature type="DNA-binding region" description="H-T-H motif" evidence="4">
    <location>
        <begin position="68"/>
        <end position="87"/>
    </location>
</feature>
<dbReference type="EMBL" id="MAXA01000180">
    <property type="protein sequence ID" value="OHV30258.1"/>
    <property type="molecule type" value="Genomic_DNA"/>
</dbReference>
<dbReference type="SUPFAM" id="SSF48498">
    <property type="entry name" value="Tetracyclin repressor-like, C-terminal domain"/>
    <property type="match status" value="1"/>
</dbReference>
<evidence type="ECO:0000313" key="7">
    <source>
        <dbReference type="EMBL" id="OHV30258.1"/>
    </source>
</evidence>
<feature type="region of interest" description="Disordered" evidence="5">
    <location>
        <begin position="1"/>
        <end position="40"/>
    </location>
</feature>
<name>A0A1S1Q5W2_9ACTN</name>
<evidence type="ECO:0000256" key="3">
    <source>
        <dbReference type="ARBA" id="ARBA00023163"/>
    </source>
</evidence>
<dbReference type="InterPro" id="IPR001647">
    <property type="entry name" value="HTH_TetR"/>
</dbReference>
<evidence type="ECO:0000256" key="1">
    <source>
        <dbReference type="ARBA" id="ARBA00023015"/>
    </source>
</evidence>
<dbReference type="InterPro" id="IPR050109">
    <property type="entry name" value="HTH-type_TetR-like_transc_reg"/>
</dbReference>
<keyword evidence="1" id="KW-0805">Transcription regulation</keyword>
<dbReference type="InterPro" id="IPR009057">
    <property type="entry name" value="Homeodomain-like_sf"/>
</dbReference>
<proteinExistence type="predicted"/>
<dbReference type="Proteomes" id="UP000179769">
    <property type="component" value="Unassembled WGS sequence"/>
</dbReference>
<sequence length="249" mass="25577">MGAPGEDGDIAGSAESGAEHLAQAEPPARPSAGLGRYGHRRPRRGLTRQVVVDAALRVVARDGLDGLTMRAVAVELNTATTSLYRHIADRDALLTAMLASVASGLPVAVPGRTPLERVAARLVGAHDLLADWPWVPYVLVTGQYVAAESLAFDEANLADLLAAGLDVSAAALAYRSCWHLLVGELLDQHAAPAAAAARRLRRAAIPVVDLPALAQAGPLLTDAEGDSFAHGVALLLRAVVAGAGAPSGP</sequence>
<dbReference type="InterPro" id="IPR036271">
    <property type="entry name" value="Tet_transcr_reg_TetR-rel_C_sf"/>
</dbReference>
<dbReference type="GO" id="GO:0003700">
    <property type="term" value="F:DNA-binding transcription factor activity"/>
    <property type="evidence" value="ECO:0007669"/>
    <property type="project" value="TreeGrafter"/>
</dbReference>
<reference evidence="8" key="1">
    <citation type="submission" date="2016-07" db="EMBL/GenBank/DDBJ databases">
        <title>Frankia sp. NRRL B-16219 Genome sequencing.</title>
        <authorList>
            <person name="Ghodhbane-Gtari F."/>
            <person name="Swanson E."/>
            <person name="Gueddou A."/>
            <person name="Louati M."/>
            <person name="Nouioui I."/>
            <person name="Hezbri K."/>
            <person name="Abebe-Akele F."/>
            <person name="Simpson S."/>
            <person name="Morris K."/>
            <person name="Thomas K."/>
            <person name="Gtari M."/>
            <person name="Tisa L.S."/>
        </authorList>
    </citation>
    <scope>NUCLEOTIDE SEQUENCE [LARGE SCALE GENOMIC DNA]</scope>
    <source>
        <strain evidence="8">NRRL B-16219</strain>
    </source>
</reference>
<dbReference type="GO" id="GO:0046677">
    <property type="term" value="P:response to antibiotic"/>
    <property type="evidence" value="ECO:0007669"/>
    <property type="project" value="InterPro"/>
</dbReference>
<dbReference type="GO" id="GO:0045892">
    <property type="term" value="P:negative regulation of DNA-templated transcription"/>
    <property type="evidence" value="ECO:0007669"/>
    <property type="project" value="InterPro"/>
</dbReference>
<accession>A0A1S1Q5W2</accession>
<dbReference type="PANTHER" id="PTHR30055">
    <property type="entry name" value="HTH-TYPE TRANSCRIPTIONAL REGULATOR RUTR"/>
    <property type="match status" value="1"/>
</dbReference>
<evidence type="ECO:0000256" key="5">
    <source>
        <dbReference type="SAM" id="MobiDB-lite"/>
    </source>
</evidence>
<protein>
    <recommendedName>
        <fullName evidence="6">HTH tetR-type domain-containing protein</fullName>
    </recommendedName>
</protein>
<dbReference type="RefSeq" id="WP_071062900.1">
    <property type="nucleotide sequence ID" value="NZ_MAXA01000180.1"/>
</dbReference>
<evidence type="ECO:0000259" key="6">
    <source>
        <dbReference type="PROSITE" id="PS50977"/>
    </source>
</evidence>
<dbReference type="AlphaFoldDB" id="A0A1S1Q5W2"/>
<dbReference type="Gene3D" id="1.10.357.10">
    <property type="entry name" value="Tetracycline Repressor, domain 2"/>
    <property type="match status" value="1"/>
</dbReference>
<keyword evidence="3" id="KW-0804">Transcription</keyword>
<comment type="caution">
    <text evidence="7">The sequence shown here is derived from an EMBL/GenBank/DDBJ whole genome shotgun (WGS) entry which is preliminary data.</text>
</comment>
<gene>
    <name evidence="7" type="ORF">BBK14_16705</name>
</gene>
<dbReference type="PANTHER" id="PTHR30055:SF151">
    <property type="entry name" value="TRANSCRIPTIONAL REGULATORY PROTEIN"/>
    <property type="match status" value="1"/>
</dbReference>